<protein>
    <submittedName>
        <fullName evidence="2">Uncharacterized protein</fullName>
    </submittedName>
</protein>
<gene>
    <name evidence="2" type="ORF">KCU98_g7824</name>
</gene>
<dbReference type="Proteomes" id="UP000729357">
    <property type="component" value="Unassembled WGS sequence"/>
</dbReference>
<evidence type="ECO:0000256" key="1">
    <source>
        <dbReference type="SAM" id="MobiDB-lite"/>
    </source>
</evidence>
<proteinExistence type="predicted"/>
<feature type="compositionally biased region" description="Low complexity" evidence="1">
    <location>
        <begin position="54"/>
        <end position="70"/>
    </location>
</feature>
<organism evidence="2 3">
    <name type="scientific">Aureobasidium melanogenum</name>
    <name type="common">Aureobasidium pullulans var. melanogenum</name>
    <dbReference type="NCBI Taxonomy" id="46634"/>
    <lineage>
        <taxon>Eukaryota</taxon>
        <taxon>Fungi</taxon>
        <taxon>Dikarya</taxon>
        <taxon>Ascomycota</taxon>
        <taxon>Pezizomycotina</taxon>
        <taxon>Dothideomycetes</taxon>
        <taxon>Dothideomycetidae</taxon>
        <taxon>Dothideales</taxon>
        <taxon>Saccotheciaceae</taxon>
        <taxon>Aureobasidium</taxon>
    </lineage>
</organism>
<feature type="compositionally biased region" description="Polar residues" evidence="1">
    <location>
        <begin position="38"/>
        <end position="47"/>
    </location>
</feature>
<keyword evidence="3" id="KW-1185">Reference proteome</keyword>
<evidence type="ECO:0000313" key="3">
    <source>
        <dbReference type="Proteomes" id="UP000729357"/>
    </source>
</evidence>
<sequence>MAPKKSQQQKLSLGDFLNDQSLGSWADEMETAPLPASTPYQSSRTNTSSGGWGASSRAAAPAGDDAPAGGFRDRTAGYAVREQLPLPDKPPYTAHLGNLSFEVTEADVRDF</sequence>
<accession>A0A9P8FQQ4</accession>
<reference evidence="2" key="2">
    <citation type="submission" date="2021-08" db="EMBL/GenBank/DDBJ databases">
        <authorList>
            <person name="Gostincar C."/>
            <person name="Sun X."/>
            <person name="Song Z."/>
            <person name="Gunde-Cimerman N."/>
        </authorList>
    </citation>
    <scope>NUCLEOTIDE SEQUENCE</scope>
    <source>
        <strain evidence="2">EXF-9298</strain>
    </source>
</reference>
<feature type="non-terminal residue" evidence="2">
    <location>
        <position position="111"/>
    </location>
</feature>
<name>A0A9P8FQQ4_AURME</name>
<dbReference type="EMBL" id="JAHFXS010000919">
    <property type="protein sequence ID" value="KAG9980924.1"/>
    <property type="molecule type" value="Genomic_DNA"/>
</dbReference>
<evidence type="ECO:0000313" key="2">
    <source>
        <dbReference type="EMBL" id="KAG9980924.1"/>
    </source>
</evidence>
<feature type="region of interest" description="Disordered" evidence="1">
    <location>
        <begin position="24"/>
        <end position="76"/>
    </location>
</feature>
<comment type="caution">
    <text evidence="2">The sequence shown here is derived from an EMBL/GenBank/DDBJ whole genome shotgun (WGS) entry which is preliminary data.</text>
</comment>
<dbReference type="AlphaFoldDB" id="A0A9P8FQQ4"/>
<reference evidence="2" key="1">
    <citation type="journal article" date="2021" name="J Fungi (Basel)">
        <title>Virulence traits and population genomics of the black yeast Aureobasidium melanogenum.</title>
        <authorList>
            <person name="Cernosa A."/>
            <person name="Sun X."/>
            <person name="Gostincar C."/>
            <person name="Fang C."/>
            <person name="Gunde-Cimerman N."/>
            <person name="Song Z."/>
        </authorList>
    </citation>
    <scope>NUCLEOTIDE SEQUENCE</scope>
    <source>
        <strain evidence="2">EXF-9298</strain>
    </source>
</reference>